<keyword evidence="1" id="KW-0732">Signal</keyword>
<name>A0A516GE42_9MICO</name>
<dbReference type="PROSITE" id="PS51257">
    <property type="entry name" value="PROKAR_LIPOPROTEIN"/>
    <property type="match status" value="1"/>
</dbReference>
<organism evidence="2 3">
    <name type="scientific">Ornithinimicrobium ciconiae</name>
    <dbReference type="NCBI Taxonomy" id="2594265"/>
    <lineage>
        <taxon>Bacteria</taxon>
        <taxon>Bacillati</taxon>
        <taxon>Actinomycetota</taxon>
        <taxon>Actinomycetes</taxon>
        <taxon>Micrococcales</taxon>
        <taxon>Ornithinimicrobiaceae</taxon>
        <taxon>Ornithinimicrobium</taxon>
    </lineage>
</organism>
<keyword evidence="3" id="KW-1185">Reference proteome</keyword>
<feature type="signal peptide" evidence="1">
    <location>
        <begin position="1"/>
        <end position="22"/>
    </location>
</feature>
<dbReference type="Proteomes" id="UP000315395">
    <property type="component" value="Chromosome"/>
</dbReference>
<evidence type="ECO:0000313" key="2">
    <source>
        <dbReference type="EMBL" id="QDO89803.1"/>
    </source>
</evidence>
<gene>
    <name evidence="2" type="ORF">FNH13_16885</name>
</gene>
<reference evidence="2 3" key="1">
    <citation type="submission" date="2019-07" db="EMBL/GenBank/DDBJ databases">
        <title>complete genome sequencing of Ornithinimicrobium sp. H23M54.</title>
        <authorList>
            <person name="Bae J.-W."/>
            <person name="Lee S.-Y."/>
        </authorList>
    </citation>
    <scope>NUCLEOTIDE SEQUENCE [LARGE SCALE GENOMIC DNA]</scope>
    <source>
        <strain evidence="2 3">H23M54</strain>
    </source>
</reference>
<evidence type="ECO:0000256" key="1">
    <source>
        <dbReference type="SAM" id="SignalP"/>
    </source>
</evidence>
<sequence length="134" mass="14263">MRRLLIPVLLVGALLLSGCSGSEPIELPEDPPDAVLLDAERVETPLDTVLIAVRQVSDVPISYERLFDVTDTGPDALIEHYDTALTAQGWERVAGSRGITGALGSSWERNGQDVLIALVSLEGRDVAAVFVSPG</sequence>
<dbReference type="KEGG" id="orz:FNH13_16885"/>
<protein>
    <submittedName>
        <fullName evidence="2">Uncharacterized protein</fullName>
    </submittedName>
</protein>
<dbReference type="RefSeq" id="WP_143784524.1">
    <property type="nucleotide sequence ID" value="NZ_CP041616.1"/>
</dbReference>
<dbReference type="AlphaFoldDB" id="A0A516GE42"/>
<proteinExistence type="predicted"/>
<dbReference type="EMBL" id="CP041616">
    <property type="protein sequence ID" value="QDO89803.1"/>
    <property type="molecule type" value="Genomic_DNA"/>
</dbReference>
<accession>A0A516GE42</accession>
<feature type="chain" id="PRO_5038466778" evidence="1">
    <location>
        <begin position="23"/>
        <end position="134"/>
    </location>
</feature>
<evidence type="ECO:0000313" key="3">
    <source>
        <dbReference type="Proteomes" id="UP000315395"/>
    </source>
</evidence>